<reference evidence="10" key="1">
    <citation type="journal article" date="2020" name="mSystems">
        <title>Genome- and Community-Level Interaction Insights into Carbon Utilization and Element Cycling Functions of Hydrothermarchaeota in Hydrothermal Sediment.</title>
        <authorList>
            <person name="Zhou Z."/>
            <person name="Liu Y."/>
            <person name="Xu W."/>
            <person name="Pan J."/>
            <person name="Luo Z.H."/>
            <person name="Li M."/>
        </authorList>
    </citation>
    <scope>NUCLEOTIDE SEQUENCE [LARGE SCALE GENOMIC DNA]</scope>
    <source>
        <strain evidence="10">SpSt-289</strain>
    </source>
</reference>
<evidence type="ECO:0000256" key="4">
    <source>
        <dbReference type="ARBA" id="ARBA00022722"/>
    </source>
</evidence>
<dbReference type="InterPro" id="IPR002036">
    <property type="entry name" value="YbeY"/>
</dbReference>
<keyword evidence="2 9" id="KW-0690">Ribosome biogenesis</keyword>
<proteinExistence type="inferred from homology"/>
<dbReference type="GO" id="GO:0004521">
    <property type="term" value="F:RNA endonuclease activity"/>
    <property type="evidence" value="ECO:0007669"/>
    <property type="project" value="UniProtKB-UniRule"/>
</dbReference>
<dbReference type="GO" id="GO:0006364">
    <property type="term" value="P:rRNA processing"/>
    <property type="evidence" value="ECO:0007669"/>
    <property type="project" value="UniProtKB-UniRule"/>
</dbReference>
<accession>A0A7C1FME8</accession>
<keyword evidence="7 9" id="KW-0378">Hydrolase</keyword>
<evidence type="ECO:0000256" key="7">
    <source>
        <dbReference type="ARBA" id="ARBA00022801"/>
    </source>
</evidence>
<protein>
    <recommendedName>
        <fullName evidence="9">Endoribonuclease YbeY</fullName>
        <ecNumber evidence="9">3.1.-.-</ecNumber>
    </recommendedName>
</protein>
<sequence>MNMASPPPVYDISIEIDETITDPIDIAAIRSAIEATLRRLNVQEAGLTVVLTTDEYVRTLNAHYRGFDEPTDVLSFAAQENLPDAPSLALPEEAQAEFRHYLGDLVIAYPYSARQAGRYGNSVTAELQLLVVHGVLHLLGYDHDDEASERAMGALQEEILAQFGHAALARRAYE</sequence>
<keyword evidence="3 9" id="KW-0698">rRNA processing</keyword>
<gene>
    <name evidence="9 10" type="primary">ybeY</name>
    <name evidence="10" type="ORF">ENQ20_02465</name>
</gene>
<comment type="subcellular location">
    <subcellularLocation>
        <location evidence="9">Cytoplasm</location>
    </subcellularLocation>
</comment>
<evidence type="ECO:0000313" key="10">
    <source>
        <dbReference type="EMBL" id="HDX30338.1"/>
    </source>
</evidence>
<keyword evidence="4 9" id="KW-0540">Nuclease</keyword>
<evidence type="ECO:0000256" key="9">
    <source>
        <dbReference type="HAMAP-Rule" id="MF_00009"/>
    </source>
</evidence>
<dbReference type="PROSITE" id="PS01306">
    <property type="entry name" value="UPF0054"/>
    <property type="match status" value="1"/>
</dbReference>
<dbReference type="SUPFAM" id="SSF55486">
    <property type="entry name" value="Metalloproteases ('zincins'), catalytic domain"/>
    <property type="match status" value="1"/>
</dbReference>
<dbReference type="GO" id="GO:0005737">
    <property type="term" value="C:cytoplasm"/>
    <property type="evidence" value="ECO:0007669"/>
    <property type="project" value="UniProtKB-SubCell"/>
</dbReference>
<comment type="similarity">
    <text evidence="1 9">Belongs to the endoribonuclease YbeY family.</text>
</comment>
<evidence type="ECO:0000256" key="2">
    <source>
        <dbReference type="ARBA" id="ARBA00022517"/>
    </source>
</evidence>
<feature type="binding site" evidence="9">
    <location>
        <position position="143"/>
    </location>
    <ligand>
        <name>Zn(2+)</name>
        <dbReference type="ChEBI" id="CHEBI:29105"/>
        <note>catalytic</note>
    </ligand>
</feature>
<evidence type="ECO:0000256" key="8">
    <source>
        <dbReference type="ARBA" id="ARBA00022833"/>
    </source>
</evidence>
<dbReference type="InterPro" id="IPR023091">
    <property type="entry name" value="MetalPrtase_cat_dom_sf_prd"/>
</dbReference>
<comment type="cofactor">
    <cofactor evidence="9">
        <name>Zn(2+)</name>
        <dbReference type="ChEBI" id="CHEBI:29105"/>
    </cofactor>
    <text evidence="9">Binds 1 zinc ion.</text>
</comment>
<organism evidence="10">
    <name type="scientific">Caldilinea aerophila</name>
    <dbReference type="NCBI Taxonomy" id="133453"/>
    <lineage>
        <taxon>Bacteria</taxon>
        <taxon>Bacillati</taxon>
        <taxon>Chloroflexota</taxon>
        <taxon>Caldilineae</taxon>
        <taxon>Caldilineales</taxon>
        <taxon>Caldilineaceae</taxon>
        <taxon>Caldilinea</taxon>
    </lineage>
</organism>
<feature type="binding site" evidence="9">
    <location>
        <position position="133"/>
    </location>
    <ligand>
        <name>Zn(2+)</name>
        <dbReference type="ChEBI" id="CHEBI:29105"/>
        <note>catalytic</note>
    </ligand>
</feature>
<feature type="binding site" evidence="9">
    <location>
        <position position="137"/>
    </location>
    <ligand>
        <name>Zn(2+)</name>
        <dbReference type="ChEBI" id="CHEBI:29105"/>
        <note>catalytic</note>
    </ligand>
</feature>
<comment type="caution">
    <text evidence="10">The sequence shown here is derived from an EMBL/GenBank/DDBJ whole genome shotgun (WGS) entry which is preliminary data.</text>
</comment>
<evidence type="ECO:0000256" key="6">
    <source>
        <dbReference type="ARBA" id="ARBA00022759"/>
    </source>
</evidence>
<dbReference type="PANTHER" id="PTHR46986:SF1">
    <property type="entry name" value="ENDORIBONUCLEASE YBEY, CHLOROPLASTIC"/>
    <property type="match status" value="1"/>
</dbReference>
<dbReference type="GO" id="GO:0008270">
    <property type="term" value="F:zinc ion binding"/>
    <property type="evidence" value="ECO:0007669"/>
    <property type="project" value="UniProtKB-UniRule"/>
</dbReference>
<keyword evidence="8 9" id="KW-0862">Zinc</keyword>
<dbReference type="GO" id="GO:0004222">
    <property type="term" value="F:metalloendopeptidase activity"/>
    <property type="evidence" value="ECO:0007669"/>
    <property type="project" value="InterPro"/>
</dbReference>
<dbReference type="AlphaFoldDB" id="A0A7C1FME8"/>
<keyword evidence="5 9" id="KW-0479">Metal-binding</keyword>
<dbReference type="Pfam" id="PF02130">
    <property type="entry name" value="YbeY"/>
    <property type="match status" value="1"/>
</dbReference>
<dbReference type="Gene3D" id="3.40.390.30">
    <property type="entry name" value="Metalloproteases ('zincins'), catalytic domain"/>
    <property type="match status" value="1"/>
</dbReference>
<dbReference type="InterPro" id="IPR020549">
    <property type="entry name" value="YbeY_CS"/>
</dbReference>
<dbReference type="EC" id="3.1.-.-" evidence="9"/>
<name>A0A7C1FME8_9CHLR</name>
<dbReference type="NCBIfam" id="TIGR00043">
    <property type="entry name" value="rRNA maturation RNase YbeY"/>
    <property type="match status" value="1"/>
</dbReference>
<dbReference type="PANTHER" id="PTHR46986">
    <property type="entry name" value="ENDORIBONUCLEASE YBEY, CHLOROPLASTIC"/>
    <property type="match status" value="1"/>
</dbReference>
<comment type="function">
    <text evidence="9">Single strand-specific metallo-endoribonuclease involved in late-stage 70S ribosome quality control and in maturation of the 3' terminus of the 16S rRNA.</text>
</comment>
<dbReference type="EMBL" id="DSMG01000036">
    <property type="protein sequence ID" value="HDX30338.1"/>
    <property type="molecule type" value="Genomic_DNA"/>
</dbReference>
<dbReference type="HAMAP" id="MF_00009">
    <property type="entry name" value="Endoribonucl_YbeY"/>
    <property type="match status" value="1"/>
</dbReference>
<evidence type="ECO:0000256" key="3">
    <source>
        <dbReference type="ARBA" id="ARBA00022552"/>
    </source>
</evidence>
<keyword evidence="6 9" id="KW-0255">Endonuclease</keyword>
<evidence type="ECO:0000256" key="1">
    <source>
        <dbReference type="ARBA" id="ARBA00010875"/>
    </source>
</evidence>
<evidence type="ECO:0000256" key="5">
    <source>
        <dbReference type="ARBA" id="ARBA00022723"/>
    </source>
</evidence>
<keyword evidence="9" id="KW-0963">Cytoplasm</keyword>